<feature type="transmembrane region" description="Helical" evidence="12">
    <location>
        <begin position="418"/>
        <end position="441"/>
    </location>
</feature>
<organism evidence="14 15">
    <name type="scientific">Streptomyces triculaminicus</name>
    <dbReference type="NCBI Taxonomy" id="2816232"/>
    <lineage>
        <taxon>Bacteria</taxon>
        <taxon>Bacillati</taxon>
        <taxon>Actinomycetota</taxon>
        <taxon>Actinomycetes</taxon>
        <taxon>Kitasatosporales</taxon>
        <taxon>Streptomycetaceae</taxon>
        <taxon>Streptomyces</taxon>
    </lineage>
</organism>
<dbReference type="InterPro" id="IPR050083">
    <property type="entry name" value="HtpX_protease"/>
</dbReference>
<comment type="caution">
    <text evidence="14">The sequence shown here is derived from an EMBL/GenBank/DDBJ whole genome shotgun (WGS) entry which is preliminary data.</text>
</comment>
<feature type="transmembrane region" description="Helical" evidence="12">
    <location>
        <begin position="671"/>
        <end position="693"/>
    </location>
</feature>
<feature type="region of interest" description="Disordered" evidence="11">
    <location>
        <begin position="794"/>
        <end position="815"/>
    </location>
</feature>
<comment type="cofactor">
    <cofactor evidence="1">
        <name>Zn(2+)</name>
        <dbReference type="ChEBI" id="CHEBI:29105"/>
    </cofactor>
</comment>
<feature type="transmembrane region" description="Helical" evidence="12">
    <location>
        <begin position="643"/>
        <end position="664"/>
    </location>
</feature>
<keyword evidence="5" id="KW-0479">Metal-binding</keyword>
<dbReference type="GO" id="GO:0046872">
    <property type="term" value="F:metal ion binding"/>
    <property type="evidence" value="ECO:0007669"/>
    <property type="project" value="UniProtKB-KW"/>
</dbReference>
<evidence type="ECO:0000256" key="12">
    <source>
        <dbReference type="SAM" id="Phobius"/>
    </source>
</evidence>
<evidence type="ECO:0000256" key="10">
    <source>
        <dbReference type="ARBA" id="ARBA00023136"/>
    </source>
</evidence>
<keyword evidence="10 12" id="KW-0472">Membrane</keyword>
<feature type="transmembrane region" description="Helical" evidence="12">
    <location>
        <begin position="447"/>
        <end position="469"/>
    </location>
</feature>
<dbReference type="GO" id="GO:0004222">
    <property type="term" value="F:metalloendopeptidase activity"/>
    <property type="evidence" value="ECO:0007669"/>
    <property type="project" value="InterPro"/>
</dbReference>
<evidence type="ECO:0000256" key="4">
    <source>
        <dbReference type="ARBA" id="ARBA00022692"/>
    </source>
</evidence>
<dbReference type="CDD" id="cd07329">
    <property type="entry name" value="M56_like"/>
    <property type="match status" value="1"/>
</dbReference>
<dbReference type="GO" id="GO:0006508">
    <property type="term" value="P:proteolysis"/>
    <property type="evidence" value="ECO:0007669"/>
    <property type="project" value="UniProtKB-KW"/>
</dbReference>
<keyword evidence="7" id="KW-0862">Zinc</keyword>
<evidence type="ECO:0000313" key="14">
    <source>
        <dbReference type="EMBL" id="MBO0652252.1"/>
    </source>
</evidence>
<feature type="transmembrane region" description="Helical" evidence="12">
    <location>
        <begin position="97"/>
        <end position="118"/>
    </location>
</feature>
<dbReference type="Proteomes" id="UP000664781">
    <property type="component" value="Unassembled WGS sequence"/>
</dbReference>
<evidence type="ECO:0000256" key="5">
    <source>
        <dbReference type="ARBA" id="ARBA00022723"/>
    </source>
</evidence>
<feature type="transmembrane region" description="Helical" evidence="12">
    <location>
        <begin position="383"/>
        <end position="406"/>
    </location>
</feature>
<feature type="transmembrane region" description="Helical" evidence="12">
    <location>
        <begin position="720"/>
        <end position="748"/>
    </location>
</feature>
<feature type="transmembrane region" description="Helical" evidence="12">
    <location>
        <begin position="602"/>
        <end position="623"/>
    </location>
</feature>
<protein>
    <submittedName>
        <fullName evidence="14">M48 family metalloprotease</fullName>
    </submittedName>
</protein>
<feature type="transmembrane region" description="Helical" evidence="12">
    <location>
        <begin position="481"/>
        <end position="499"/>
    </location>
</feature>
<dbReference type="RefSeq" id="WP_207246727.1">
    <property type="nucleotide sequence ID" value="NZ_JAFMOF010000001.1"/>
</dbReference>
<proteinExistence type="predicted"/>
<dbReference type="EMBL" id="JAFMOF010000001">
    <property type="protein sequence ID" value="MBO0652252.1"/>
    <property type="molecule type" value="Genomic_DNA"/>
</dbReference>
<dbReference type="InterPro" id="IPR001915">
    <property type="entry name" value="Peptidase_M48"/>
</dbReference>
<name>A0A939FLM7_9ACTN</name>
<dbReference type="Pfam" id="PF01435">
    <property type="entry name" value="Peptidase_M48"/>
    <property type="match status" value="1"/>
</dbReference>
<keyword evidence="9 14" id="KW-0482">Metalloprotease</keyword>
<keyword evidence="15" id="KW-1185">Reference proteome</keyword>
<feature type="transmembrane region" description="Helical" evidence="12">
    <location>
        <begin position="257"/>
        <end position="275"/>
    </location>
</feature>
<keyword evidence="2" id="KW-1003">Cell membrane</keyword>
<evidence type="ECO:0000256" key="8">
    <source>
        <dbReference type="ARBA" id="ARBA00022989"/>
    </source>
</evidence>
<dbReference type="Gene3D" id="3.30.2010.10">
    <property type="entry name" value="Metalloproteases ('zincins'), catalytic domain"/>
    <property type="match status" value="1"/>
</dbReference>
<feature type="transmembrane region" description="Helical" evidence="12">
    <location>
        <begin position="21"/>
        <end position="39"/>
    </location>
</feature>
<dbReference type="PROSITE" id="PS51257">
    <property type="entry name" value="PROKAR_LIPOPROTEIN"/>
    <property type="match status" value="1"/>
</dbReference>
<feature type="domain" description="Peptidase M48" evidence="13">
    <location>
        <begin position="138"/>
        <end position="337"/>
    </location>
</feature>
<evidence type="ECO:0000259" key="13">
    <source>
        <dbReference type="Pfam" id="PF01435"/>
    </source>
</evidence>
<evidence type="ECO:0000256" key="3">
    <source>
        <dbReference type="ARBA" id="ARBA00022670"/>
    </source>
</evidence>
<evidence type="ECO:0000256" key="2">
    <source>
        <dbReference type="ARBA" id="ARBA00022475"/>
    </source>
</evidence>
<evidence type="ECO:0000256" key="6">
    <source>
        <dbReference type="ARBA" id="ARBA00022801"/>
    </source>
</evidence>
<accession>A0A939FLM7</accession>
<feature type="transmembrane region" description="Helical" evidence="12">
    <location>
        <begin position="550"/>
        <end position="568"/>
    </location>
</feature>
<feature type="transmembrane region" description="Helical" evidence="12">
    <location>
        <begin position="341"/>
        <end position="363"/>
    </location>
</feature>
<feature type="transmembrane region" description="Helical" evidence="12">
    <location>
        <begin position="216"/>
        <end position="237"/>
    </location>
</feature>
<feature type="transmembrane region" description="Helical" evidence="12">
    <location>
        <begin position="777"/>
        <end position="795"/>
    </location>
</feature>
<keyword evidence="4 12" id="KW-0812">Transmembrane</keyword>
<gene>
    <name evidence="14" type="ORF">J1792_05455</name>
</gene>
<evidence type="ECO:0000256" key="11">
    <source>
        <dbReference type="SAM" id="MobiDB-lite"/>
    </source>
</evidence>
<dbReference type="PANTHER" id="PTHR43221:SF2">
    <property type="entry name" value="PROTEASE HTPX HOMOLOG"/>
    <property type="match status" value="1"/>
</dbReference>
<keyword evidence="6" id="KW-0378">Hydrolase</keyword>
<dbReference type="PANTHER" id="PTHR43221">
    <property type="entry name" value="PROTEASE HTPX"/>
    <property type="match status" value="1"/>
</dbReference>
<dbReference type="AlphaFoldDB" id="A0A939FLM7"/>
<evidence type="ECO:0000256" key="1">
    <source>
        <dbReference type="ARBA" id="ARBA00001947"/>
    </source>
</evidence>
<keyword evidence="3" id="KW-0645">Protease</keyword>
<keyword evidence="8 12" id="KW-1133">Transmembrane helix</keyword>
<evidence type="ECO:0000313" key="15">
    <source>
        <dbReference type="Proteomes" id="UP000664781"/>
    </source>
</evidence>
<sequence length="956" mass="101932">MTTTLPRTRVVDERSMGAGTTVRFVLLVVLLLVSCGYVMGGITRAFSHPAGFGRMGCLLASGGDPFHGTALDSLLSASSQSKAYDACTARYEPQLPWWVSLAWPVLLLAVACLLFWGLPAWKARRGRVVPLAAIDHDGAIGRLLEEFAAVAGLARVPRVVVDPAAPSTGAVVFGSNRRPTVCLHGGLLARRRTDPEGFRAVLLHEMAHIRHGDVTVTYVTVAVWRAFVVVVLVPAVAYFVRSAVRMSPMLRPAELPALTRGVALMAFMVVLVYLARADVLRHREIYADRAAMRWGADPRGWAVATPPPARSAARRALAAFAELWRTHPRWDLRRDSLTDSAALFGIRALPLFLTGAAATLINYQAQTATSRWNGLWAEHVRVLLSAGLITAVVGIALWRSVAHAVLTGRRVPSGVRAGLWLGAGMAVGELVVDDVTLFRWLPARPEVLALVVLAGGVIVWWATQCAHLWVRVWRGRTIRPAMLLGLAAMCLVLSAWFAWWQRSGTFFAMGTPLDLTRLYEPSALESVPEAYRTTPVAAMVNLGKVTSGPLTLPAIAALWIVPLLAWVIRPAAGTPAWVRGAVQGGDEETPGRAEDAVPSLRGVLLAGVLGGASGWSALVGVMAVLHTRQPAPGQLTRHFAVGYYAWALVALGAAAATAALVASARARRFRLLTALIAAQAATAVAFAGTFVLASTDGCVQPLNTLVRTCDWRPGMSWPVFHYLMGPALLLGALTAVVAAMAVAAVAAVRSSRGPSAWSAAPAWPPGGQGRGTAARRVWVGALCAAALGVTATAMADTPRQTSRPGTASLARTPDVPVSDRTRQVQVIIWYAYGGEDLVGRFMTTSRAFTGLLVQGKGTIEESRVRPYCAAFLRISRDAGDYFRVPDPQAQSHWKRFTTQLEGAGRTCEQATARSDGELLMASVRQLVGAAASASATTARMNAVASKLPLPGPRSPR</sequence>
<evidence type="ECO:0000256" key="9">
    <source>
        <dbReference type="ARBA" id="ARBA00023049"/>
    </source>
</evidence>
<evidence type="ECO:0000256" key="7">
    <source>
        <dbReference type="ARBA" id="ARBA00022833"/>
    </source>
</evidence>
<reference evidence="14" key="1">
    <citation type="submission" date="2021-03" db="EMBL/GenBank/DDBJ databases">
        <title>Streptomyces strains.</title>
        <authorList>
            <person name="Lund M.B."/>
            <person name="Toerring T."/>
        </authorList>
    </citation>
    <scope>NUCLEOTIDE SEQUENCE</scope>
    <source>
        <strain evidence="14">JCM 4242</strain>
    </source>
</reference>